<dbReference type="WBParaSite" id="Gr19_v10_g13095.t2">
    <property type="protein sequence ID" value="Gr19_v10_g13095.t2"/>
    <property type="gene ID" value="Gr19_v10_g13095"/>
</dbReference>
<evidence type="ECO:0000259" key="5">
    <source>
        <dbReference type="PROSITE" id="PS50061"/>
    </source>
</evidence>
<evidence type="ECO:0000256" key="3">
    <source>
        <dbReference type="RuleBase" id="RU004019"/>
    </source>
</evidence>
<dbReference type="PROSITE" id="PS00345">
    <property type="entry name" value="ETS_DOMAIN_1"/>
    <property type="match status" value="1"/>
</dbReference>
<evidence type="ECO:0000313" key="6">
    <source>
        <dbReference type="Proteomes" id="UP000887572"/>
    </source>
</evidence>
<dbReference type="PROSITE" id="PS50061">
    <property type="entry name" value="ETS_DOMAIN_3"/>
    <property type="match status" value="1"/>
</dbReference>
<dbReference type="GO" id="GO:0000981">
    <property type="term" value="F:DNA-binding transcription factor activity, RNA polymerase II-specific"/>
    <property type="evidence" value="ECO:0007669"/>
    <property type="project" value="TreeGrafter"/>
</dbReference>
<evidence type="ECO:0000256" key="4">
    <source>
        <dbReference type="SAM" id="MobiDB-lite"/>
    </source>
</evidence>
<dbReference type="PROSITE" id="PS00346">
    <property type="entry name" value="ETS_DOMAIN_2"/>
    <property type="match status" value="1"/>
</dbReference>
<accession>A0A914H1P4</accession>
<dbReference type="InterPro" id="IPR000418">
    <property type="entry name" value="Ets_dom"/>
</dbReference>
<comment type="subcellular location">
    <subcellularLocation>
        <location evidence="3">Nucleus</location>
    </subcellularLocation>
</comment>
<evidence type="ECO:0000256" key="1">
    <source>
        <dbReference type="ARBA" id="ARBA00005562"/>
    </source>
</evidence>
<feature type="region of interest" description="Disordered" evidence="4">
    <location>
        <begin position="259"/>
        <end position="281"/>
    </location>
</feature>
<keyword evidence="2 3" id="KW-0238">DNA-binding</keyword>
<evidence type="ECO:0000256" key="2">
    <source>
        <dbReference type="ARBA" id="ARBA00023125"/>
    </source>
</evidence>
<comment type="similarity">
    <text evidence="1 3">Belongs to the ETS family.</text>
</comment>
<dbReference type="SMART" id="SM00413">
    <property type="entry name" value="ETS"/>
    <property type="match status" value="1"/>
</dbReference>
<dbReference type="AlphaFoldDB" id="A0A914H1P4"/>
<dbReference type="Gene3D" id="1.10.10.10">
    <property type="entry name" value="Winged helix-like DNA-binding domain superfamily/Winged helix DNA-binding domain"/>
    <property type="match status" value="1"/>
</dbReference>
<dbReference type="Pfam" id="PF00178">
    <property type="entry name" value="Ets"/>
    <property type="match status" value="1"/>
</dbReference>
<dbReference type="GO" id="GO:0030154">
    <property type="term" value="P:cell differentiation"/>
    <property type="evidence" value="ECO:0007669"/>
    <property type="project" value="TreeGrafter"/>
</dbReference>
<dbReference type="Proteomes" id="UP000887572">
    <property type="component" value="Unplaced"/>
</dbReference>
<dbReference type="InterPro" id="IPR046328">
    <property type="entry name" value="ETS_fam"/>
</dbReference>
<protein>
    <submittedName>
        <fullName evidence="7">ETS domain-containing protein</fullName>
    </submittedName>
</protein>
<proteinExistence type="inferred from homology"/>
<dbReference type="PANTHER" id="PTHR11849:SF304">
    <property type="entry name" value="DNA-BINDING PROTEIN D-ETS-3"/>
    <property type="match status" value="1"/>
</dbReference>
<keyword evidence="3" id="KW-0539">Nucleus</keyword>
<feature type="domain" description="ETS" evidence="5">
    <location>
        <begin position="152"/>
        <end position="226"/>
    </location>
</feature>
<keyword evidence="6" id="KW-1185">Reference proteome</keyword>
<reference evidence="7" key="1">
    <citation type="submission" date="2022-11" db="UniProtKB">
        <authorList>
            <consortium name="WormBaseParasite"/>
        </authorList>
    </citation>
    <scope>IDENTIFICATION</scope>
</reference>
<dbReference type="GO" id="GO:0005634">
    <property type="term" value="C:nucleus"/>
    <property type="evidence" value="ECO:0007669"/>
    <property type="project" value="UniProtKB-SubCell"/>
</dbReference>
<dbReference type="PANTHER" id="PTHR11849">
    <property type="entry name" value="ETS"/>
    <property type="match status" value="1"/>
</dbReference>
<dbReference type="SUPFAM" id="SSF46785">
    <property type="entry name" value="Winged helix' DNA-binding domain"/>
    <property type="match status" value="1"/>
</dbReference>
<dbReference type="PRINTS" id="PR00454">
    <property type="entry name" value="ETSDOMAIN"/>
</dbReference>
<dbReference type="GO" id="GO:0043565">
    <property type="term" value="F:sequence-specific DNA binding"/>
    <property type="evidence" value="ECO:0007669"/>
    <property type="project" value="InterPro"/>
</dbReference>
<dbReference type="InterPro" id="IPR036390">
    <property type="entry name" value="WH_DNA-bd_sf"/>
</dbReference>
<sequence>MDGGGINVGVEEVGGGGGGWVGECHSNDVTSEWGRLPVNRKSSMLFSSAASTNFCQSSVPVEGVSFFCPPPPHSLLLPPPPAPKIHLLAPLTANSFAGNFVGSIESQIFDGEGQTNFGIGSEHLQRQKRQRESHRNAFLLLAKTPQQSNGQIQLWQFLLELLSTDDHCSCIAWEGTKGEFKLVNPDEVARKWGLRKSLSPFSKPNMNYDKLSRALRYYYDKQFMSKACEAAVAETAQPWEVAGRAKGWAEAETSAEVGEEMPSMGGGQWAAGKAVCPSPSPQQQHQQFVLAATLKPMEPPQHRLPPQPTRFPVPNRPAVLFKSNSTCSPSWPSLAQPKLTQTTLPLLNFSFPPHTWTI</sequence>
<evidence type="ECO:0000313" key="7">
    <source>
        <dbReference type="WBParaSite" id="Gr19_v10_g13095.t2"/>
    </source>
</evidence>
<dbReference type="InterPro" id="IPR036388">
    <property type="entry name" value="WH-like_DNA-bd_sf"/>
</dbReference>
<name>A0A914H1P4_GLORO</name>
<organism evidence="6 7">
    <name type="scientific">Globodera rostochiensis</name>
    <name type="common">Golden nematode worm</name>
    <name type="synonym">Heterodera rostochiensis</name>
    <dbReference type="NCBI Taxonomy" id="31243"/>
    <lineage>
        <taxon>Eukaryota</taxon>
        <taxon>Metazoa</taxon>
        <taxon>Ecdysozoa</taxon>
        <taxon>Nematoda</taxon>
        <taxon>Chromadorea</taxon>
        <taxon>Rhabditida</taxon>
        <taxon>Tylenchina</taxon>
        <taxon>Tylenchomorpha</taxon>
        <taxon>Tylenchoidea</taxon>
        <taxon>Heteroderidae</taxon>
        <taxon>Heteroderinae</taxon>
        <taxon>Globodera</taxon>
    </lineage>
</organism>